<feature type="transmembrane region" description="Helical" evidence="1">
    <location>
        <begin position="20"/>
        <end position="40"/>
    </location>
</feature>
<accession>A0A9W9HGK0</accession>
<evidence type="ECO:0000313" key="2">
    <source>
        <dbReference type="EMBL" id="KAJ5145515.1"/>
    </source>
</evidence>
<sequence length="81" mass="8471">MSLQSACAAQLAPHELHGTAVGFLMGSVALTALFGTPISGQLVGSYGYLALSMYAGASLVVGALLIFWARFKLNKIILSRQ</sequence>
<evidence type="ECO:0000313" key="3">
    <source>
        <dbReference type="Proteomes" id="UP001149079"/>
    </source>
</evidence>
<feature type="transmembrane region" description="Helical" evidence="1">
    <location>
        <begin position="46"/>
        <end position="71"/>
    </location>
</feature>
<proteinExistence type="predicted"/>
<dbReference type="Gene3D" id="1.20.1250.20">
    <property type="entry name" value="MFS general substrate transporter like domains"/>
    <property type="match status" value="1"/>
</dbReference>
<dbReference type="EMBL" id="JAPQKL010000001">
    <property type="protein sequence ID" value="KAJ5145515.1"/>
    <property type="molecule type" value="Genomic_DNA"/>
</dbReference>
<protein>
    <submittedName>
        <fullName evidence="2">Major facilitator superfamily domain-containing protein</fullName>
    </submittedName>
</protein>
<name>A0A9W9HGK0_9EURO</name>
<dbReference type="InterPro" id="IPR036259">
    <property type="entry name" value="MFS_trans_sf"/>
</dbReference>
<dbReference type="Proteomes" id="UP001149079">
    <property type="component" value="Unassembled WGS sequence"/>
</dbReference>
<organism evidence="2 3">
    <name type="scientific">Penicillium bovifimosum</name>
    <dbReference type="NCBI Taxonomy" id="126998"/>
    <lineage>
        <taxon>Eukaryota</taxon>
        <taxon>Fungi</taxon>
        <taxon>Dikarya</taxon>
        <taxon>Ascomycota</taxon>
        <taxon>Pezizomycotina</taxon>
        <taxon>Eurotiomycetes</taxon>
        <taxon>Eurotiomycetidae</taxon>
        <taxon>Eurotiales</taxon>
        <taxon>Aspergillaceae</taxon>
        <taxon>Penicillium</taxon>
    </lineage>
</organism>
<dbReference type="RefSeq" id="XP_056525989.1">
    <property type="nucleotide sequence ID" value="XM_056660823.1"/>
</dbReference>
<evidence type="ECO:0000256" key="1">
    <source>
        <dbReference type="SAM" id="Phobius"/>
    </source>
</evidence>
<keyword evidence="1" id="KW-1133">Transmembrane helix</keyword>
<keyword evidence="1" id="KW-0812">Transmembrane</keyword>
<keyword evidence="1" id="KW-0472">Membrane</keyword>
<dbReference type="AlphaFoldDB" id="A0A9W9HGK0"/>
<dbReference type="GeneID" id="81399993"/>
<reference evidence="2" key="1">
    <citation type="submission" date="2022-11" db="EMBL/GenBank/DDBJ databases">
        <authorList>
            <person name="Petersen C."/>
        </authorList>
    </citation>
    <scope>NUCLEOTIDE SEQUENCE</scope>
    <source>
        <strain evidence="2">IBT 22155</strain>
    </source>
</reference>
<dbReference type="OrthoDB" id="6499973at2759"/>
<comment type="caution">
    <text evidence="2">The sequence shown here is derived from an EMBL/GenBank/DDBJ whole genome shotgun (WGS) entry which is preliminary data.</text>
</comment>
<dbReference type="SUPFAM" id="SSF103473">
    <property type="entry name" value="MFS general substrate transporter"/>
    <property type="match status" value="1"/>
</dbReference>
<gene>
    <name evidence="2" type="ORF">N7515_000079</name>
</gene>
<keyword evidence="3" id="KW-1185">Reference proteome</keyword>
<reference evidence="2" key="2">
    <citation type="journal article" date="2023" name="IMA Fungus">
        <title>Comparative genomic study of the Penicillium genus elucidates a diverse pangenome and 15 lateral gene transfer events.</title>
        <authorList>
            <person name="Petersen C."/>
            <person name="Sorensen T."/>
            <person name="Nielsen M.R."/>
            <person name="Sondergaard T.E."/>
            <person name="Sorensen J.L."/>
            <person name="Fitzpatrick D.A."/>
            <person name="Frisvad J.C."/>
            <person name="Nielsen K.L."/>
        </authorList>
    </citation>
    <scope>NUCLEOTIDE SEQUENCE</scope>
    <source>
        <strain evidence="2">IBT 22155</strain>
    </source>
</reference>